<dbReference type="Proteomes" id="UP000265926">
    <property type="component" value="Unassembled WGS sequence"/>
</dbReference>
<gene>
    <name evidence="2" type="ORF">D1614_07305</name>
</gene>
<protein>
    <submittedName>
        <fullName evidence="2">DUF4062 domain-containing protein</fullName>
    </submittedName>
</protein>
<dbReference type="Pfam" id="PF13271">
    <property type="entry name" value="DUF4062"/>
    <property type="match status" value="1"/>
</dbReference>
<evidence type="ECO:0000313" key="3">
    <source>
        <dbReference type="Proteomes" id="UP000265926"/>
    </source>
</evidence>
<evidence type="ECO:0000313" key="2">
    <source>
        <dbReference type="EMBL" id="RIJ49344.1"/>
    </source>
</evidence>
<proteinExistence type="predicted"/>
<dbReference type="InterPro" id="IPR025139">
    <property type="entry name" value="DUF4062"/>
</dbReference>
<evidence type="ECO:0000259" key="1">
    <source>
        <dbReference type="Pfam" id="PF13271"/>
    </source>
</evidence>
<comment type="caution">
    <text evidence="2">The sequence shown here is derived from an EMBL/GenBank/DDBJ whole genome shotgun (WGS) entry which is preliminary data.</text>
</comment>
<feature type="domain" description="DUF4062" evidence="1">
    <location>
        <begin position="6"/>
        <end position="87"/>
    </location>
</feature>
<dbReference type="AlphaFoldDB" id="A0A399T365"/>
<dbReference type="RefSeq" id="WP_119437231.1">
    <property type="nucleotide sequence ID" value="NZ_QWGR01000003.1"/>
</dbReference>
<reference evidence="2 3" key="1">
    <citation type="submission" date="2018-08" db="EMBL/GenBank/DDBJ databases">
        <title>Pallidiluteibacterium maritimus gen. nov., sp. nov., isolated from coastal sediment.</title>
        <authorList>
            <person name="Zhou L.Y."/>
        </authorList>
    </citation>
    <scope>NUCLEOTIDE SEQUENCE [LARGE SCALE GENOMIC DNA]</scope>
    <source>
        <strain evidence="2 3">XSD2</strain>
    </source>
</reference>
<keyword evidence="3" id="KW-1185">Reference proteome</keyword>
<dbReference type="OrthoDB" id="9810187at2"/>
<organism evidence="2 3">
    <name type="scientific">Maribellus luteus</name>
    <dbReference type="NCBI Taxonomy" id="2305463"/>
    <lineage>
        <taxon>Bacteria</taxon>
        <taxon>Pseudomonadati</taxon>
        <taxon>Bacteroidota</taxon>
        <taxon>Bacteroidia</taxon>
        <taxon>Marinilabiliales</taxon>
        <taxon>Prolixibacteraceae</taxon>
        <taxon>Maribellus</taxon>
    </lineage>
</organism>
<sequence length="334" mass="38526">MNKRYQVFVSSTYADLKEERAKVIQTIMELDCIPAGMEIFPAIDEEQFDFIKKVIDDCDYYLLIIGGRYGSLSEDGISYTEKEYDYANQKNTKIIAFIHANPDEISFGKSEKDSELRMKLEEFKKKVATNRLVKFWNRLDELPGLVALSLSKTIKTYPAIGWTRANSIADPNLYKQLSELQKQNQELKEFALEQQNLVKSDQVDLADLDDKINISGKYRIWDKWNKREIISDWKISISWKQIFSLFSPYLIDHPNDVNAKSILSTVIHATVPDARTSGTATIDDQEFQTIKIHFKALGLTDIKYTQTTKGGMALFWYLTPKGENLMINLRSVKK</sequence>
<accession>A0A399T365</accession>
<dbReference type="EMBL" id="QWGR01000003">
    <property type="protein sequence ID" value="RIJ49344.1"/>
    <property type="molecule type" value="Genomic_DNA"/>
</dbReference>
<name>A0A399T365_9BACT</name>